<dbReference type="OrthoDB" id="46529at2759"/>
<keyword evidence="8" id="KW-0007">Acetylation</keyword>
<dbReference type="Gene3D" id="3.10.129.10">
    <property type="entry name" value="Hotdog Thioesterase"/>
    <property type="match status" value="1"/>
</dbReference>
<protein>
    <recommendedName>
        <fullName evidence="20">Acyl-coenzyme A thioesterase 13</fullName>
    </recommendedName>
    <alternativeName>
        <fullName evidence="22">Hotdog-fold thioesterase superfamily member 2</fullName>
    </alternativeName>
    <alternativeName>
        <fullName evidence="21">Palmitoyl-CoA hydrolase</fullName>
    </alternativeName>
    <alternativeName>
        <fullName evidence="23">Thioesterase superfamily member 2</fullName>
    </alternativeName>
</protein>
<accession>A0A811K8D9</accession>
<evidence type="ECO:0000256" key="7">
    <source>
        <dbReference type="ARBA" id="ARBA00022801"/>
    </source>
</evidence>
<evidence type="ECO:0000259" key="24">
    <source>
        <dbReference type="Pfam" id="PF03061"/>
    </source>
</evidence>
<dbReference type="PANTHER" id="PTHR21660:SF59">
    <property type="entry name" value="THIOESTERASE DOMAIN-CONTAINING PROTEIN"/>
    <property type="match status" value="1"/>
</dbReference>
<evidence type="ECO:0000256" key="3">
    <source>
        <dbReference type="ARBA" id="ARBA00004186"/>
    </source>
</evidence>
<evidence type="ECO:0000256" key="20">
    <source>
        <dbReference type="ARBA" id="ARBA00067273"/>
    </source>
</evidence>
<keyword evidence="9" id="KW-0443">Lipid metabolism</keyword>
<dbReference type="GO" id="GO:0005819">
    <property type="term" value="C:spindle"/>
    <property type="evidence" value="ECO:0007669"/>
    <property type="project" value="UniProtKB-SubCell"/>
</dbReference>
<dbReference type="EMBL" id="CAJFCW020000002">
    <property type="protein sequence ID" value="CAG9093111.1"/>
    <property type="molecule type" value="Genomic_DNA"/>
</dbReference>
<organism evidence="25 26">
    <name type="scientific">Bursaphelenchus okinawaensis</name>
    <dbReference type="NCBI Taxonomy" id="465554"/>
    <lineage>
        <taxon>Eukaryota</taxon>
        <taxon>Metazoa</taxon>
        <taxon>Ecdysozoa</taxon>
        <taxon>Nematoda</taxon>
        <taxon>Chromadorea</taxon>
        <taxon>Rhabditida</taxon>
        <taxon>Tylenchina</taxon>
        <taxon>Tylenchomorpha</taxon>
        <taxon>Aphelenchoidea</taxon>
        <taxon>Aphelenchoididae</taxon>
        <taxon>Bursaphelenchus</taxon>
    </lineage>
</organism>
<dbReference type="NCBIfam" id="TIGR00369">
    <property type="entry name" value="unchar_dom_1"/>
    <property type="match status" value="1"/>
</dbReference>
<dbReference type="Proteomes" id="UP000783686">
    <property type="component" value="Unassembled WGS sequence"/>
</dbReference>
<dbReference type="Proteomes" id="UP000614601">
    <property type="component" value="Unassembled WGS sequence"/>
</dbReference>
<feature type="domain" description="Thioesterase" evidence="24">
    <location>
        <begin position="55"/>
        <end position="128"/>
    </location>
</feature>
<comment type="caution">
    <text evidence="25">The sequence shown here is derived from an EMBL/GenBank/DDBJ whole genome shotgun (WGS) entry which is preliminary data.</text>
</comment>
<evidence type="ECO:0000313" key="25">
    <source>
        <dbReference type="EMBL" id="CAD5211290.1"/>
    </source>
</evidence>
<evidence type="ECO:0000256" key="1">
    <source>
        <dbReference type="ARBA" id="ARBA00004123"/>
    </source>
</evidence>
<evidence type="ECO:0000256" key="23">
    <source>
        <dbReference type="ARBA" id="ARBA00083956"/>
    </source>
</evidence>
<dbReference type="EMBL" id="CAJFDH010000002">
    <property type="protein sequence ID" value="CAD5211290.1"/>
    <property type="molecule type" value="Genomic_DNA"/>
</dbReference>
<evidence type="ECO:0000256" key="5">
    <source>
        <dbReference type="ARBA" id="ARBA00008324"/>
    </source>
</evidence>
<evidence type="ECO:0000256" key="12">
    <source>
        <dbReference type="ARBA" id="ARBA00023242"/>
    </source>
</evidence>
<dbReference type="GO" id="GO:0006629">
    <property type="term" value="P:lipid metabolic process"/>
    <property type="evidence" value="ECO:0007669"/>
    <property type="project" value="UniProtKB-KW"/>
</dbReference>
<dbReference type="InterPro" id="IPR003736">
    <property type="entry name" value="PAAI_dom"/>
</dbReference>
<evidence type="ECO:0000256" key="10">
    <source>
        <dbReference type="ARBA" id="ARBA00023128"/>
    </source>
</evidence>
<evidence type="ECO:0000256" key="15">
    <source>
        <dbReference type="ARBA" id="ARBA00048074"/>
    </source>
</evidence>
<keyword evidence="11" id="KW-0206">Cytoskeleton</keyword>
<reference evidence="25" key="1">
    <citation type="submission" date="2020-09" db="EMBL/GenBank/DDBJ databases">
        <authorList>
            <person name="Kikuchi T."/>
        </authorList>
    </citation>
    <scope>NUCLEOTIDE SEQUENCE</scope>
    <source>
        <strain evidence="25">SH1</strain>
    </source>
</reference>
<comment type="subcellular location">
    <subcellularLocation>
        <location evidence="3">Cytoplasm</location>
        <location evidence="3">Cytoskeleton</location>
        <location evidence="3">Spindle</location>
    </subcellularLocation>
    <subcellularLocation>
        <location evidence="4">Cytoplasm</location>
        <location evidence="4">Cytosol</location>
    </subcellularLocation>
    <subcellularLocation>
        <location evidence="2">Mitochondrion</location>
    </subcellularLocation>
    <subcellularLocation>
        <location evidence="1">Nucleus</location>
    </subcellularLocation>
</comment>
<comment type="catalytic activity">
    <reaction evidence="14">
        <text>decanoyl-CoA + H2O = decanoate + CoA + H(+)</text>
        <dbReference type="Rhea" id="RHEA:40059"/>
        <dbReference type="ChEBI" id="CHEBI:15377"/>
        <dbReference type="ChEBI" id="CHEBI:15378"/>
        <dbReference type="ChEBI" id="CHEBI:27689"/>
        <dbReference type="ChEBI" id="CHEBI:57287"/>
        <dbReference type="ChEBI" id="CHEBI:61430"/>
    </reaction>
    <physiologicalReaction direction="left-to-right" evidence="14">
        <dbReference type="Rhea" id="RHEA:40060"/>
    </physiologicalReaction>
</comment>
<evidence type="ECO:0000256" key="13">
    <source>
        <dbReference type="ARBA" id="ARBA00047588"/>
    </source>
</evidence>
<dbReference type="SUPFAM" id="SSF54637">
    <property type="entry name" value="Thioesterase/thiol ester dehydrase-isomerase"/>
    <property type="match status" value="1"/>
</dbReference>
<dbReference type="InterPro" id="IPR006683">
    <property type="entry name" value="Thioestr_dom"/>
</dbReference>
<evidence type="ECO:0000256" key="6">
    <source>
        <dbReference type="ARBA" id="ARBA00022490"/>
    </source>
</evidence>
<evidence type="ECO:0000256" key="19">
    <source>
        <dbReference type="ARBA" id="ARBA00064709"/>
    </source>
</evidence>
<evidence type="ECO:0000256" key="14">
    <source>
        <dbReference type="ARBA" id="ARBA00047969"/>
    </source>
</evidence>
<gene>
    <name evidence="25" type="ORF">BOKJ2_LOCUS3620</name>
</gene>
<keyword evidence="12" id="KW-0539">Nucleus</keyword>
<evidence type="ECO:0000256" key="21">
    <source>
        <dbReference type="ARBA" id="ARBA00075657"/>
    </source>
</evidence>
<dbReference type="AlphaFoldDB" id="A0A811K8D9"/>
<comment type="subunit">
    <text evidence="19">Homotetramer. Interacts with PCTP.</text>
</comment>
<comment type="catalytic activity">
    <reaction evidence="16">
        <text>hexanoyl-CoA + H2O = hexanoate + CoA + H(+)</text>
        <dbReference type="Rhea" id="RHEA:40115"/>
        <dbReference type="ChEBI" id="CHEBI:15377"/>
        <dbReference type="ChEBI" id="CHEBI:15378"/>
        <dbReference type="ChEBI" id="CHEBI:17120"/>
        <dbReference type="ChEBI" id="CHEBI:57287"/>
        <dbReference type="ChEBI" id="CHEBI:62620"/>
    </reaction>
    <physiologicalReaction direction="left-to-right" evidence="16">
        <dbReference type="Rhea" id="RHEA:40116"/>
    </physiologicalReaction>
</comment>
<evidence type="ECO:0000256" key="2">
    <source>
        <dbReference type="ARBA" id="ARBA00004173"/>
    </source>
</evidence>
<keyword evidence="7" id="KW-0378">Hydrolase</keyword>
<evidence type="ECO:0000256" key="4">
    <source>
        <dbReference type="ARBA" id="ARBA00004514"/>
    </source>
</evidence>
<evidence type="ECO:0000313" key="26">
    <source>
        <dbReference type="Proteomes" id="UP000614601"/>
    </source>
</evidence>
<dbReference type="GO" id="GO:0005634">
    <property type="term" value="C:nucleus"/>
    <property type="evidence" value="ECO:0007669"/>
    <property type="project" value="UniProtKB-SubCell"/>
</dbReference>
<evidence type="ECO:0000256" key="11">
    <source>
        <dbReference type="ARBA" id="ARBA00023212"/>
    </source>
</evidence>
<evidence type="ECO:0000256" key="16">
    <source>
        <dbReference type="ARBA" id="ARBA00050199"/>
    </source>
</evidence>
<keyword evidence="26" id="KW-1185">Reference proteome</keyword>
<dbReference type="PANTHER" id="PTHR21660">
    <property type="entry name" value="THIOESTERASE SUPERFAMILY MEMBER-RELATED"/>
    <property type="match status" value="1"/>
</dbReference>
<dbReference type="CDD" id="cd03443">
    <property type="entry name" value="PaaI_thioesterase"/>
    <property type="match status" value="1"/>
</dbReference>
<dbReference type="InterPro" id="IPR029069">
    <property type="entry name" value="HotDog_dom_sf"/>
</dbReference>
<evidence type="ECO:0000256" key="22">
    <source>
        <dbReference type="ARBA" id="ARBA00081533"/>
    </source>
</evidence>
<sequence length="146" mass="16052">MAGKYVDVVRKAISFCCQQQNFSKIVDKCSVISAEPNNLKVEFTVTEDLTNGWKTLHGGCTATLVDMITTMVLYTTDDEKVHPGVSVDMALSYYGPAQLGDKVIIDATIIRKGRTLAYTKADLYLKDSLKPVAFGTHTKAFPPVKK</sequence>
<dbReference type="FunFam" id="3.10.129.10:FF:000021">
    <property type="entry name" value="Acyl-coenzyme A thioesterase 13"/>
    <property type="match status" value="1"/>
</dbReference>
<name>A0A811K8D9_9BILA</name>
<comment type="similarity">
    <text evidence="5">Belongs to the thioesterase PaaI family.</text>
</comment>
<dbReference type="InterPro" id="IPR039298">
    <property type="entry name" value="ACOT13"/>
</dbReference>
<comment type="catalytic activity">
    <reaction evidence="17">
        <text>a fatty acyl-CoA + H2O = a fatty acid + CoA + H(+)</text>
        <dbReference type="Rhea" id="RHEA:16781"/>
        <dbReference type="ChEBI" id="CHEBI:15377"/>
        <dbReference type="ChEBI" id="CHEBI:15378"/>
        <dbReference type="ChEBI" id="CHEBI:28868"/>
        <dbReference type="ChEBI" id="CHEBI:57287"/>
        <dbReference type="ChEBI" id="CHEBI:77636"/>
    </reaction>
    <physiologicalReaction direction="left-to-right" evidence="17">
        <dbReference type="Rhea" id="RHEA:16782"/>
    </physiologicalReaction>
</comment>
<evidence type="ECO:0000256" key="8">
    <source>
        <dbReference type="ARBA" id="ARBA00022990"/>
    </source>
</evidence>
<dbReference type="GO" id="GO:0005829">
    <property type="term" value="C:cytosol"/>
    <property type="evidence" value="ECO:0007669"/>
    <property type="project" value="UniProtKB-SubCell"/>
</dbReference>
<evidence type="ECO:0000256" key="17">
    <source>
        <dbReference type="ARBA" id="ARBA00052976"/>
    </source>
</evidence>
<keyword evidence="6" id="KW-0963">Cytoplasm</keyword>
<evidence type="ECO:0000256" key="9">
    <source>
        <dbReference type="ARBA" id="ARBA00023098"/>
    </source>
</evidence>
<proteinExistence type="inferred from homology"/>
<dbReference type="Pfam" id="PF03061">
    <property type="entry name" value="4HBT"/>
    <property type="match status" value="1"/>
</dbReference>
<comment type="catalytic activity">
    <reaction evidence="13">
        <text>octanoyl-CoA + H2O = octanoate + CoA + H(+)</text>
        <dbReference type="Rhea" id="RHEA:30143"/>
        <dbReference type="ChEBI" id="CHEBI:15377"/>
        <dbReference type="ChEBI" id="CHEBI:15378"/>
        <dbReference type="ChEBI" id="CHEBI:25646"/>
        <dbReference type="ChEBI" id="CHEBI:57287"/>
        <dbReference type="ChEBI" id="CHEBI:57386"/>
    </reaction>
    <physiologicalReaction direction="left-to-right" evidence="13">
        <dbReference type="Rhea" id="RHEA:30144"/>
    </physiologicalReaction>
</comment>
<comment type="catalytic activity">
    <reaction evidence="15">
        <text>dodecanoyl-CoA + H2O = dodecanoate + CoA + H(+)</text>
        <dbReference type="Rhea" id="RHEA:30135"/>
        <dbReference type="ChEBI" id="CHEBI:15377"/>
        <dbReference type="ChEBI" id="CHEBI:15378"/>
        <dbReference type="ChEBI" id="CHEBI:18262"/>
        <dbReference type="ChEBI" id="CHEBI:57287"/>
        <dbReference type="ChEBI" id="CHEBI:57375"/>
    </reaction>
    <physiologicalReaction direction="left-to-right" evidence="15">
        <dbReference type="Rhea" id="RHEA:30136"/>
    </physiologicalReaction>
</comment>
<dbReference type="GO" id="GO:0005739">
    <property type="term" value="C:mitochondrion"/>
    <property type="evidence" value="ECO:0007669"/>
    <property type="project" value="UniProtKB-SubCell"/>
</dbReference>
<keyword evidence="10" id="KW-0496">Mitochondrion</keyword>
<evidence type="ECO:0000256" key="18">
    <source>
        <dbReference type="ARBA" id="ARBA00058205"/>
    </source>
</evidence>
<comment type="function">
    <text evidence="18">Catalyzes the hydrolysis of acyl-CoAs into free fatty acids and coenzyme A (CoASH), regulating their respective intracellular levels. Has acyl-CoA thioesterase activity towards medium (C12) and long-chain (C18) fatty acyl-CoA substrates. Can also hydrolyze 3-hydroxyphenylacetyl-CoA and 3,4-dihydroxyphenylacetyl-CoA (in vitro). May play a role in controlling adaptive thermogenesis.</text>
</comment>
<dbReference type="GO" id="GO:0047617">
    <property type="term" value="F:fatty acyl-CoA hydrolase activity"/>
    <property type="evidence" value="ECO:0007669"/>
    <property type="project" value="InterPro"/>
</dbReference>